<protein>
    <submittedName>
        <fullName evidence="2">Uncharacterized protein</fullName>
    </submittedName>
</protein>
<name>A0ABN5CF28_PSEO7</name>
<keyword evidence="1" id="KW-0732">Signal</keyword>
<dbReference type="Proteomes" id="UP000016521">
    <property type="component" value="Chromosome I"/>
</dbReference>
<proteinExistence type="predicted"/>
<accession>A0ABN5CF28</accession>
<feature type="signal peptide" evidence="1">
    <location>
        <begin position="1"/>
        <end position="17"/>
    </location>
</feature>
<reference evidence="2 3" key="1">
    <citation type="submission" date="2015-06" db="EMBL/GenBank/DDBJ databases">
        <authorList>
            <person name="Xie B.-B."/>
            <person name="Rong J.-C."/>
            <person name="Qin Q.-L."/>
            <person name="Zhang Y.-Z."/>
        </authorList>
    </citation>
    <scope>NUCLEOTIDE SEQUENCE [LARGE SCALE GENOMIC DNA]</scope>
    <source>
        <strain evidence="2 3">JCM 20779</strain>
    </source>
</reference>
<evidence type="ECO:0000313" key="2">
    <source>
        <dbReference type="EMBL" id="ATD05891.1"/>
    </source>
</evidence>
<dbReference type="RefSeq" id="WP_010369049.1">
    <property type="nucleotide sequence ID" value="NZ_CP011924.1"/>
</dbReference>
<keyword evidence="3" id="KW-1185">Reference proteome</keyword>
<organism evidence="2 3">
    <name type="scientific">Pseudoalteromonas piscicida</name>
    <dbReference type="NCBI Taxonomy" id="43662"/>
    <lineage>
        <taxon>Bacteria</taxon>
        <taxon>Pseudomonadati</taxon>
        <taxon>Pseudomonadota</taxon>
        <taxon>Gammaproteobacteria</taxon>
        <taxon>Alteromonadales</taxon>
        <taxon>Pseudoalteromonadaceae</taxon>
        <taxon>Pseudoalteromonas</taxon>
    </lineage>
</organism>
<feature type="chain" id="PRO_5046924212" evidence="1">
    <location>
        <begin position="18"/>
        <end position="170"/>
    </location>
</feature>
<gene>
    <name evidence="2" type="ORF">PPIS_a0627</name>
</gene>
<evidence type="ECO:0000256" key="1">
    <source>
        <dbReference type="SAM" id="SignalP"/>
    </source>
</evidence>
<dbReference type="EMBL" id="CP011924">
    <property type="protein sequence ID" value="ATD05891.1"/>
    <property type="molecule type" value="Genomic_DNA"/>
</dbReference>
<sequence>MKYLFALLLASSSVVHAAEPILVWGTKYSYNKSDFEPETVVNGNIYTYTSNIEMLLDEYDDFIGDYPVLTFDLSAEIMADAVPYPIPLSLVASCQNDSGYSEALGFSQSILIEKYNFVLPARMNVFNRVKTNGACKQLRIDIVPHTGELIDLDAIIKSIRFDALILSDAQ</sequence>
<evidence type="ECO:0000313" key="3">
    <source>
        <dbReference type="Proteomes" id="UP000016521"/>
    </source>
</evidence>